<dbReference type="AlphaFoldDB" id="A0A9W7CQW5"/>
<proteinExistence type="predicted"/>
<evidence type="ECO:0000313" key="3">
    <source>
        <dbReference type="Proteomes" id="UP001165121"/>
    </source>
</evidence>
<dbReference type="EMBL" id="BSXT01001040">
    <property type="protein sequence ID" value="GMF37826.1"/>
    <property type="molecule type" value="Genomic_DNA"/>
</dbReference>
<accession>A0A9W7CQW5</accession>
<evidence type="ECO:0000256" key="1">
    <source>
        <dbReference type="SAM" id="MobiDB-lite"/>
    </source>
</evidence>
<sequence>MADSKAVQLDEKSQPRNESDGRKKKSIDQAKVKSGFVKNEKMPLVDFLCFKFSISSAIGTERLSAFTPNA</sequence>
<reference evidence="2" key="1">
    <citation type="submission" date="2023-04" db="EMBL/GenBank/DDBJ databases">
        <title>Phytophthora fragariaefolia NBRC 109709.</title>
        <authorList>
            <person name="Ichikawa N."/>
            <person name="Sato H."/>
            <person name="Tonouchi N."/>
        </authorList>
    </citation>
    <scope>NUCLEOTIDE SEQUENCE</scope>
    <source>
        <strain evidence="2">NBRC 109709</strain>
    </source>
</reference>
<name>A0A9W7CQW5_9STRA</name>
<feature type="compositionally biased region" description="Basic and acidic residues" evidence="1">
    <location>
        <begin position="8"/>
        <end position="28"/>
    </location>
</feature>
<gene>
    <name evidence="2" type="ORF">Pfra01_001071200</name>
</gene>
<evidence type="ECO:0000313" key="2">
    <source>
        <dbReference type="EMBL" id="GMF37826.1"/>
    </source>
</evidence>
<dbReference type="Proteomes" id="UP001165121">
    <property type="component" value="Unassembled WGS sequence"/>
</dbReference>
<organism evidence="2 3">
    <name type="scientific">Phytophthora fragariaefolia</name>
    <dbReference type="NCBI Taxonomy" id="1490495"/>
    <lineage>
        <taxon>Eukaryota</taxon>
        <taxon>Sar</taxon>
        <taxon>Stramenopiles</taxon>
        <taxon>Oomycota</taxon>
        <taxon>Peronosporomycetes</taxon>
        <taxon>Peronosporales</taxon>
        <taxon>Peronosporaceae</taxon>
        <taxon>Phytophthora</taxon>
    </lineage>
</organism>
<comment type="caution">
    <text evidence="2">The sequence shown here is derived from an EMBL/GenBank/DDBJ whole genome shotgun (WGS) entry which is preliminary data.</text>
</comment>
<protein>
    <submittedName>
        <fullName evidence="2">Unnamed protein product</fullName>
    </submittedName>
</protein>
<keyword evidence="3" id="KW-1185">Reference proteome</keyword>
<feature type="region of interest" description="Disordered" evidence="1">
    <location>
        <begin position="1"/>
        <end position="28"/>
    </location>
</feature>